<evidence type="ECO:0000256" key="2">
    <source>
        <dbReference type="PIRSR" id="PIRSR605511-1"/>
    </source>
</evidence>
<dbReference type="Gene3D" id="2.120.10.30">
    <property type="entry name" value="TolB, C-terminal domain"/>
    <property type="match status" value="1"/>
</dbReference>
<dbReference type="PRINTS" id="PR01790">
    <property type="entry name" value="SMP30FAMILY"/>
</dbReference>
<dbReference type="PANTHER" id="PTHR47572:SF4">
    <property type="entry name" value="LACTONASE DRP35"/>
    <property type="match status" value="1"/>
</dbReference>
<dbReference type="InterPro" id="IPR005511">
    <property type="entry name" value="SMP-30"/>
</dbReference>
<evidence type="ECO:0000313" key="6">
    <source>
        <dbReference type="Proteomes" id="UP000094487"/>
    </source>
</evidence>
<dbReference type="InterPro" id="IPR011042">
    <property type="entry name" value="6-blade_b-propeller_TolB-like"/>
</dbReference>
<name>A0A1E3LV44_9SPHN</name>
<comment type="caution">
    <text evidence="5">The sequence shown here is derived from an EMBL/GenBank/DDBJ whole genome shotgun (WGS) entry which is preliminary data.</text>
</comment>
<dbReference type="AlphaFoldDB" id="A0A1E3LV44"/>
<gene>
    <name evidence="5" type="ORF">BFL28_04390</name>
</gene>
<organism evidence="5 6">
    <name type="scientific">Sphingomonas turrisvirgatae</name>
    <dbReference type="NCBI Taxonomy" id="1888892"/>
    <lineage>
        <taxon>Bacteria</taxon>
        <taxon>Pseudomonadati</taxon>
        <taxon>Pseudomonadota</taxon>
        <taxon>Alphaproteobacteria</taxon>
        <taxon>Sphingomonadales</taxon>
        <taxon>Sphingomonadaceae</taxon>
        <taxon>Sphingomonas</taxon>
    </lineage>
</organism>
<dbReference type="GO" id="GO:0016787">
    <property type="term" value="F:hydrolase activity"/>
    <property type="evidence" value="ECO:0007669"/>
    <property type="project" value="UniProtKB-KW"/>
</dbReference>
<accession>A0A1E3LV44</accession>
<dbReference type="STRING" id="1888892.BFL28_04390"/>
<feature type="binding site" evidence="3">
    <location>
        <position position="29"/>
    </location>
    <ligand>
        <name>a divalent metal cation</name>
        <dbReference type="ChEBI" id="CHEBI:60240"/>
    </ligand>
</feature>
<evidence type="ECO:0000256" key="3">
    <source>
        <dbReference type="PIRSR" id="PIRSR605511-2"/>
    </source>
</evidence>
<protein>
    <recommendedName>
        <fullName evidence="4">SMP-30/Gluconolactonase/LRE-like region domain-containing protein</fullName>
    </recommendedName>
</protein>
<dbReference type="EMBL" id="MDDS01000057">
    <property type="protein sequence ID" value="ODP36700.1"/>
    <property type="molecule type" value="Genomic_DNA"/>
</dbReference>
<feature type="domain" description="SMP-30/Gluconolactonase/LRE-like region" evidence="4">
    <location>
        <begin position="27"/>
        <end position="292"/>
    </location>
</feature>
<feature type="binding site" evidence="3">
    <location>
        <position position="183"/>
    </location>
    <ligand>
        <name>a divalent metal cation</name>
        <dbReference type="ChEBI" id="CHEBI:60240"/>
    </ligand>
</feature>
<feature type="binding site" evidence="3">
    <location>
        <position position="239"/>
    </location>
    <ligand>
        <name>a divalent metal cation</name>
        <dbReference type="ChEBI" id="CHEBI:60240"/>
    </ligand>
</feature>
<keyword evidence="6" id="KW-1185">Reference proteome</keyword>
<dbReference type="SUPFAM" id="SSF63829">
    <property type="entry name" value="Calcium-dependent phosphotriesterase"/>
    <property type="match status" value="1"/>
</dbReference>
<reference evidence="5 6" key="1">
    <citation type="submission" date="2016-08" db="EMBL/GenBank/DDBJ databases">
        <title>Draft genome of the agarase producing Sphingomonas sp. MCT13.</title>
        <authorList>
            <person name="D'Andrea M.M."/>
            <person name="Rossolini G.M."/>
            <person name="Thaller M.C."/>
        </authorList>
    </citation>
    <scope>NUCLEOTIDE SEQUENCE [LARGE SCALE GENOMIC DNA]</scope>
    <source>
        <strain evidence="5 6">MCT13</strain>
    </source>
</reference>
<sequence>MERLDSRLDAVLGTSPTCEVIGRGFAWAEGPTWDQKRRRLYFSDIPPNKMMSWKSGSGISVWRSPAGAGGAGPGANPGTNGLLYLPGEDALLVCDQDTRSILKYALGRPAAPDVVVRGAAGAAFNSPNDLVMASDGRLFFTDPPFGLDGGLKSIARMRSVNGVYCRAPSGQIALIDGTLVAPNGIGLSPGDQHLYVSVSDAASPWIVRYARAGSGWLRDQSTWFDMSRFLAGNTPGAPDGMAIASNGIVFATAPGGVAILTPEAQLLGMIRTGRATGNCCFGEGGSTLFITSDDILLRVRTKVSGLGFRTL</sequence>
<keyword evidence="3" id="KW-0479">Metal-binding</keyword>
<dbReference type="InterPro" id="IPR013658">
    <property type="entry name" value="SGL"/>
</dbReference>
<proteinExistence type="predicted"/>
<evidence type="ECO:0000256" key="1">
    <source>
        <dbReference type="ARBA" id="ARBA00022801"/>
    </source>
</evidence>
<comment type="cofactor">
    <cofactor evidence="3">
        <name>Zn(2+)</name>
        <dbReference type="ChEBI" id="CHEBI:29105"/>
    </cofactor>
    <text evidence="3">Binds 1 divalent metal cation per subunit.</text>
</comment>
<dbReference type="Pfam" id="PF08450">
    <property type="entry name" value="SGL"/>
    <property type="match status" value="1"/>
</dbReference>
<evidence type="ECO:0000259" key="4">
    <source>
        <dbReference type="Pfam" id="PF08450"/>
    </source>
</evidence>
<keyword evidence="1" id="KW-0378">Hydrolase</keyword>
<evidence type="ECO:0000313" key="5">
    <source>
        <dbReference type="EMBL" id="ODP36700.1"/>
    </source>
</evidence>
<keyword evidence="3" id="KW-0862">Zinc</keyword>
<dbReference type="Proteomes" id="UP000094487">
    <property type="component" value="Unassembled WGS sequence"/>
</dbReference>
<dbReference type="PANTHER" id="PTHR47572">
    <property type="entry name" value="LIPOPROTEIN-RELATED"/>
    <property type="match status" value="1"/>
</dbReference>
<feature type="binding site" evidence="3">
    <location>
        <position position="128"/>
    </location>
    <ligand>
        <name>substrate</name>
    </ligand>
</feature>
<feature type="active site" description="Proton donor/acceptor" evidence="2">
    <location>
        <position position="239"/>
    </location>
</feature>
<dbReference type="InterPro" id="IPR051262">
    <property type="entry name" value="SMP-30/CGR1_Lactonase"/>
</dbReference>
<dbReference type="GO" id="GO:0046872">
    <property type="term" value="F:metal ion binding"/>
    <property type="evidence" value="ECO:0007669"/>
    <property type="project" value="UniProtKB-KW"/>
</dbReference>